<dbReference type="Proteomes" id="UP001597511">
    <property type="component" value="Unassembled WGS sequence"/>
</dbReference>
<dbReference type="Pfam" id="PF13573">
    <property type="entry name" value="SprB"/>
    <property type="match status" value="8"/>
</dbReference>
<organism evidence="1 2">
    <name type="scientific">Terrimonas rubra</name>
    <dbReference type="NCBI Taxonomy" id="1035890"/>
    <lineage>
        <taxon>Bacteria</taxon>
        <taxon>Pseudomonadati</taxon>
        <taxon>Bacteroidota</taxon>
        <taxon>Chitinophagia</taxon>
        <taxon>Chitinophagales</taxon>
        <taxon>Chitinophagaceae</taxon>
        <taxon>Terrimonas</taxon>
    </lineage>
</organism>
<protein>
    <submittedName>
        <fullName evidence="1">Gliding motility-associated C-terminal domain-containing protein</fullName>
    </submittedName>
</protein>
<gene>
    <name evidence="1" type="ORF">ACFS6H_13480</name>
</gene>
<reference evidence="2" key="1">
    <citation type="journal article" date="2019" name="Int. J. Syst. Evol. Microbiol.">
        <title>The Global Catalogue of Microorganisms (GCM) 10K type strain sequencing project: providing services to taxonomists for standard genome sequencing and annotation.</title>
        <authorList>
            <consortium name="The Broad Institute Genomics Platform"/>
            <consortium name="The Broad Institute Genome Sequencing Center for Infectious Disease"/>
            <person name="Wu L."/>
            <person name="Ma J."/>
        </authorList>
    </citation>
    <scope>NUCLEOTIDE SEQUENCE [LARGE SCALE GENOMIC DNA]</scope>
    <source>
        <strain evidence="2">KCTC 23299</strain>
    </source>
</reference>
<proteinExistence type="predicted"/>
<sequence>MRLTAAFRRLVVILAFIIVCINSYAQNCFNTGLNNSTFNLACGVTCYNRPIQVPDIRSTDNYVVSQVAYLPFPTHAGTVVTTSNRDDVYSDIIDLPFRFCFFDSVYEKIVVGSNGIVTFDERRAGEVNAYKVQRSIPYDGGVANNQESIYYPPACIMGVFQDLDPTKNAANRRIEYATYGVAPCRKFVISFYEMAFFTGDRCAGLTNTTQIVLFESTGIIEVQVGNKESCFAQDEGRAILGIQNWDRTIGITPPGKNAANWTESNTAYRFTPGGGSSRFISSEAFLLDGTPLGAATSANTTPGLVDLTFPGLCPTVSGTQYIIRNTFSSCDDPSVNLTNSDTITINLTSSLQATAVTTASDCGVAGTGQIAVTVPAGIGTGPYSYVLDGGTPVPGGNTYTFSGVTAGAHTVIVSDAGGCSSNLAVNVPNTGVLAATVNTTAATCTGAYNGTITVNVPNGDATTEYNMSTNPAVWQSSNVFTGLNPGFYFIQVRHGTCVSGIITALVGGSGTTVTGTVATAATTCAGVNNGSITVTPTSGAGTYEYAIDGGAWQSSNIFNGLAPATYNIRIRQNGVCISANIPAVVTAGGGIQATITQTPTACTGVSTGTVTVTPTNGVGPYTYTIDGGAPQTFAGAHTFSGLGAGSHIVSITDDIGCVTTTPLTINVTTASGFTATAAATATACPGVSSGSITITPGATAVAPFSYVLDGGTAQVSPTFTGVAAGTHSVLVTDGNGCSFTVTNITVAAGTGIQATLTQTPTACTGVSTGTITVTPTNGVGPYTYSIDGGGPQTFAGANTFTGLGAGNHTVTITDNIGCVTTAPLAITVTTAAGFTATAAATPTACPGVNNGSITVTPSAAAMAPLTYILDGGTAQAAAIFNNVSAGVHSVLVTDGNGCQYTVNNITVGEGTGLRATVTTVPGSCNVATNGSITVVPANGTAPFSYSLDGGTAQPGATFNNVSPGIHIITITDDLGCTGTLNNINVAAGPALTTTSVQQAASCNGGNNGSIVVAVPTMGTAPYSYSLDGVNWQAGNTFTGLTANNYTVYYREQNGCQGQHNVTITEPAALAITTKVTAATCNGNNDGTIRVTATGGNGGYRYSLDNTSWQASNLFNLPANTYNVYVEDATGCRASVTNVVVAEPAALTAVINNITDATCEGGDNGAITIAASGGTAPYRYGFENGNPGNNATIHNGPGTYNIVVSDANNCSYTISGVVIGLNNNLSFTPMVDPAAICEGTGTQLAIVSNATGYAWTGAGLSNNSIANPMASPRQTTTYTVQLTLGRCTATDDVVVPVNAAPVPNAGPDGDICYGQDYRLNGSGGTVYNWSPVTYLADATQATTIAQRPAQTITYTLSVKDANGCSSLITDAVTVKVTPPLKVIATPKDTVVYEGSIVPLRAITLSQQTNQPIPESDLSYSWTPATGLNNAGIAAPLATAGSTGSISIYTVTARSAGGCEGETTATIRVYKGPELYTPNAFTPNGDGHNDKFFPFPVGIDKLNYFRVLNRWGQVIFSTTTLHDGWDGRFKGIEQDNGAYIWMAEGITTDGQKITKKGTVMLIR</sequence>
<dbReference type="InterPro" id="IPR025667">
    <property type="entry name" value="SprB_repeat"/>
</dbReference>
<name>A0ABW6A5T8_9BACT</name>
<evidence type="ECO:0000313" key="2">
    <source>
        <dbReference type="Proteomes" id="UP001597511"/>
    </source>
</evidence>
<accession>A0ABW6A5T8</accession>
<keyword evidence="2" id="KW-1185">Reference proteome</keyword>
<comment type="caution">
    <text evidence="1">The sequence shown here is derived from an EMBL/GenBank/DDBJ whole genome shotgun (WGS) entry which is preliminary data.</text>
</comment>
<dbReference type="Pfam" id="PF13585">
    <property type="entry name" value="CHU_C"/>
    <property type="match status" value="1"/>
</dbReference>
<dbReference type="RefSeq" id="WP_386099648.1">
    <property type="nucleotide sequence ID" value="NZ_JBHUOZ010000003.1"/>
</dbReference>
<evidence type="ECO:0000313" key="1">
    <source>
        <dbReference type="EMBL" id="MFD2920730.1"/>
    </source>
</evidence>
<dbReference type="EMBL" id="JBHUOZ010000003">
    <property type="protein sequence ID" value="MFD2920730.1"/>
    <property type="molecule type" value="Genomic_DNA"/>
</dbReference>